<evidence type="ECO:0000259" key="1">
    <source>
        <dbReference type="Pfam" id="PF02169"/>
    </source>
</evidence>
<dbReference type="EMBL" id="UINC01140444">
    <property type="protein sequence ID" value="SVD27591.1"/>
    <property type="molecule type" value="Genomic_DNA"/>
</dbReference>
<gene>
    <name evidence="2" type="ORF">METZ01_LOCUS380445</name>
</gene>
<dbReference type="Pfam" id="PF02169">
    <property type="entry name" value="LPP20"/>
    <property type="match status" value="1"/>
</dbReference>
<feature type="non-terminal residue" evidence="2">
    <location>
        <position position="1"/>
    </location>
</feature>
<sequence length="171" mass="17962">VFVPALLLLIAGSVAAQSADPSASRVVETVMTETPAGEFVDGQLDWTDGVLIVTGEGVAPESISNAVQQRLLGFRAAKIDAYRKLLEVVGGVQVDARTTVSMSMVANDTIRATVEGLVRGATVVPGSRRQEEGVYLLDLQLRLLEGLSEAVLPDSLPSFDAVPAELPMADS</sequence>
<reference evidence="2" key="1">
    <citation type="submission" date="2018-05" db="EMBL/GenBank/DDBJ databases">
        <authorList>
            <person name="Lanie J.A."/>
            <person name="Ng W.-L."/>
            <person name="Kazmierczak K.M."/>
            <person name="Andrzejewski T.M."/>
            <person name="Davidsen T.M."/>
            <person name="Wayne K.J."/>
            <person name="Tettelin H."/>
            <person name="Glass J.I."/>
            <person name="Rusch D."/>
            <person name="Podicherti R."/>
            <person name="Tsui H.-C.T."/>
            <person name="Winkler M.E."/>
        </authorList>
    </citation>
    <scope>NUCLEOTIDE SEQUENCE</scope>
</reference>
<dbReference type="InterPro" id="IPR024952">
    <property type="entry name" value="LPP20-like_dom"/>
</dbReference>
<feature type="domain" description="Lipoprotein LPP20-like" evidence="1">
    <location>
        <begin position="66"/>
        <end position="137"/>
    </location>
</feature>
<evidence type="ECO:0000313" key="2">
    <source>
        <dbReference type="EMBL" id="SVD27591.1"/>
    </source>
</evidence>
<accession>A0A382U1H9</accession>
<organism evidence="2">
    <name type="scientific">marine metagenome</name>
    <dbReference type="NCBI Taxonomy" id="408172"/>
    <lineage>
        <taxon>unclassified sequences</taxon>
        <taxon>metagenomes</taxon>
        <taxon>ecological metagenomes</taxon>
    </lineage>
</organism>
<proteinExistence type="predicted"/>
<name>A0A382U1H9_9ZZZZ</name>
<dbReference type="AlphaFoldDB" id="A0A382U1H9"/>
<feature type="non-terminal residue" evidence="2">
    <location>
        <position position="171"/>
    </location>
</feature>
<protein>
    <recommendedName>
        <fullName evidence="1">Lipoprotein LPP20-like domain-containing protein</fullName>
    </recommendedName>
</protein>